<evidence type="ECO:0000313" key="3">
    <source>
        <dbReference type="EMBL" id="MEN0643555.1"/>
    </source>
</evidence>
<dbReference type="PANTHER" id="PTHR30404">
    <property type="entry name" value="N-ACETYLMURAMOYL-L-ALANINE AMIDASE"/>
    <property type="match status" value="1"/>
</dbReference>
<dbReference type="PANTHER" id="PTHR30404:SF0">
    <property type="entry name" value="N-ACETYLMURAMOYL-L-ALANINE AMIDASE AMIC"/>
    <property type="match status" value="1"/>
</dbReference>
<feature type="domain" description="SPOR" evidence="2">
    <location>
        <begin position="183"/>
        <end position="257"/>
    </location>
</feature>
<sequence>MVKIFLDPGHGGTDPGAVGNGLQEKSLVLTIASLVRDMLLDEYLDVEVRMSRSTDVFVALSERSRLANQWGADYFMSIHINAGGGTGFESFIHSSRAARTVQLQNTVHDAIMEQLSVADRGKKSADFAVLRASSMPAILTENLFIDRVSDANLLKDAAFLRSVARGHVNGIVRAFQLQRKPGSGGGSVYRVQSGAFSSEQNATQLKTRLEQAGYQPFIRLEGGLYKVQVGAFSNQTNAEAFAVELRSKGFEAQVFLS</sequence>
<dbReference type="EMBL" id="JBCITK010000001">
    <property type="protein sequence ID" value="MEN0643555.1"/>
    <property type="molecule type" value="Genomic_DNA"/>
</dbReference>
<dbReference type="SMART" id="SM00646">
    <property type="entry name" value="Ami_3"/>
    <property type="match status" value="1"/>
</dbReference>
<dbReference type="PROSITE" id="PS51724">
    <property type="entry name" value="SPOR"/>
    <property type="match status" value="1"/>
</dbReference>
<dbReference type="InterPro" id="IPR007730">
    <property type="entry name" value="SPOR-like_dom"/>
</dbReference>
<name>A0ABU9VI22_9BACI</name>
<dbReference type="SUPFAM" id="SSF110997">
    <property type="entry name" value="Sporulation related repeat"/>
    <property type="match status" value="1"/>
</dbReference>
<dbReference type="Pfam" id="PF01520">
    <property type="entry name" value="Amidase_3"/>
    <property type="match status" value="1"/>
</dbReference>
<dbReference type="InterPro" id="IPR002508">
    <property type="entry name" value="MurNAc-LAA_cat"/>
</dbReference>
<dbReference type="InterPro" id="IPR036680">
    <property type="entry name" value="SPOR-like_sf"/>
</dbReference>
<keyword evidence="1" id="KW-0378">Hydrolase</keyword>
<organism evidence="3 4">
    <name type="scientific">Alkalicoccobacillus gibsonii</name>
    <dbReference type="NCBI Taxonomy" id="79881"/>
    <lineage>
        <taxon>Bacteria</taxon>
        <taxon>Bacillati</taxon>
        <taxon>Bacillota</taxon>
        <taxon>Bacilli</taxon>
        <taxon>Bacillales</taxon>
        <taxon>Bacillaceae</taxon>
        <taxon>Alkalicoccobacillus</taxon>
    </lineage>
</organism>
<dbReference type="Pfam" id="PF05036">
    <property type="entry name" value="SPOR"/>
    <property type="match status" value="1"/>
</dbReference>
<dbReference type="InterPro" id="IPR050695">
    <property type="entry name" value="N-acetylmuramoyl_amidase_3"/>
</dbReference>
<dbReference type="CDD" id="cd02696">
    <property type="entry name" value="MurNAc-LAA"/>
    <property type="match status" value="1"/>
</dbReference>
<evidence type="ECO:0000313" key="4">
    <source>
        <dbReference type="Proteomes" id="UP001418796"/>
    </source>
</evidence>
<protein>
    <submittedName>
        <fullName evidence="3">N-acetylmuramoyl-L-alanine amidase</fullName>
    </submittedName>
</protein>
<dbReference type="Proteomes" id="UP001418796">
    <property type="component" value="Unassembled WGS sequence"/>
</dbReference>
<comment type="caution">
    <text evidence="3">The sequence shown here is derived from an EMBL/GenBank/DDBJ whole genome shotgun (WGS) entry which is preliminary data.</text>
</comment>
<proteinExistence type="predicted"/>
<gene>
    <name evidence="3" type="ORF">MKY91_10395</name>
</gene>
<dbReference type="SUPFAM" id="SSF53187">
    <property type="entry name" value="Zn-dependent exopeptidases"/>
    <property type="match status" value="1"/>
</dbReference>
<evidence type="ECO:0000256" key="1">
    <source>
        <dbReference type="ARBA" id="ARBA00022801"/>
    </source>
</evidence>
<dbReference type="Gene3D" id="3.30.70.1070">
    <property type="entry name" value="Sporulation related repeat"/>
    <property type="match status" value="1"/>
</dbReference>
<evidence type="ECO:0000259" key="2">
    <source>
        <dbReference type="PROSITE" id="PS51724"/>
    </source>
</evidence>
<keyword evidence="4" id="KW-1185">Reference proteome</keyword>
<dbReference type="Gene3D" id="3.40.630.40">
    <property type="entry name" value="Zn-dependent exopeptidases"/>
    <property type="match status" value="1"/>
</dbReference>
<dbReference type="RefSeq" id="WP_343130462.1">
    <property type="nucleotide sequence ID" value="NZ_JBCITK010000001.1"/>
</dbReference>
<accession>A0ABU9VI22</accession>
<reference evidence="3 4" key="1">
    <citation type="submission" date="2024-03" db="EMBL/GenBank/DDBJ databases">
        <title>Bacilli Hybrid Assemblies.</title>
        <authorList>
            <person name="Kovac J."/>
        </authorList>
    </citation>
    <scope>NUCLEOTIDE SEQUENCE [LARGE SCALE GENOMIC DNA]</scope>
    <source>
        <strain evidence="3 4">FSL R7-0666</strain>
    </source>
</reference>